<dbReference type="EC" id="2.4.99.17" evidence="2"/>
<dbReference type="EMBL" id="CADCVH010000055">
    <property type="protein sequence ID" value="CAA9457938.1"/>
    <property type="molecule type" value="Genomic_DNA"/>
</dbReference>
<proteinExistence type="predicted"/>
<feature type="compositionally biased region" description="Basic and acidic residues" evidence="1">
    <location>
        <begin position="234"/>
        <end position="261"/>
    </location>
</feature>
<protein>
    <submittedName>
        <fullName evidence="2">S-adenosylmethionine:tRNA ribosyltransferase-isomerase</fullName>
        <ecNumber evidence="2">2.4.99.17</ecNumber>
    </submittedName>
</protein>
<keyword evidence="2" id="KW-0413">Isomerase</keyword>
<feature type="non-terminal residue" evidence="2">
    <location>
        <position position="336"/>
    </location>
</feature>
<evidence type="ECO:0000313" key="2">
    <source>
        <dbReference type="EMBL" id="CAA9457938.1"/>
    </source>
</evidence>
<reference evidence="2" key="1">
    <citation type="submission" date="2020-02" db="EMBL/GenBank/DDBJ databases">
        <authorList>
            <person name="Meier V. D."/>
        </authorList>
    </citation>
    <scope>NUCLEOTIDE SEQUENCE</scope>
    <source>
        <strain evidence="2">AVDCRST_MAG02</strain>
    </source>
</reference>
<feature type="region of interest" description="Disordered" evidence="1">
    <location>
        <begin position="1"/>
        <end position="261"/>
    </location>
</feature>
<name>A0A6J4QZ96_9ACTN</name>
<feature type="compositionally biased region" description="Pro residues" evidence="1">
    <location>
        <begin position="42"/>
        <end position="54"/>
    </location>
</feature>
<accession>A0A6J4QZ96</accession>
<keyword evidence="2" id="KW-0808">Transferase</keyword>
<evidence type="ECO:0000256" key="1">
    <source>
        <dbReference type="SAM" id="MobiDB-lite"/>
    </source>
</evidence>
<feature type="compositionally biased region" description="Basic residues" evidence="1">
    <location>
        <begin position="224"/>
        <end position="233"/>
    </location>
</feature>
<keyword evidence="2" id="KW-0328">Glycosyltransferase</keyword>
<sequence>ANLRTRLRPSRGPDRPASGRPPRLLAPDGPGRGQADDRPSRLPGPPCLPAPRGRPGPERDEGAAGAAGGPQAYRRQGRTALSARPRAGAGQHLGGARPPEQTPQTRPRPPRRRDGGAPRGRTRRRVLGRPRRRRYRAAGEEWPDAAAALHRGDPRGGGQVPDRLRQGGRVGRGPDRGLPLYGGRVGEVGDRGGRGRARNPARRNRDLPAGENAEAGRPRDARRALQRARRRGARDRERGTRPRGGDDRRQDARDVGQDGRAGRGVAAFRVSRLRVARGGRVADELSLAEVHAAGDGDELRGYGARARGLQGRRGRAVPLLLLRGRHADPQRRQKPI</sequence>
<feature type="compositionally biased region" description="Basic residues" evidence="1">
    <location>
        <begin position="120"/>
        <end position="136"/>
    </location>
</feature>
<feature type="non-terminal residue" evidence="2">
    <location>
        <position position="1"/>
    </location>
</feature>
<organism evidence="2">
    <name type="scientific">uncultured Rubrobacteraceae bacterium</name>
    <dbReference type="NCBI Taxonomy" id="349277"/>
    <lineage>
        <taxon>Bacteria</taxon>
        <taxon>Bacillati</taxon>
        <taxon>Actinomycetota</taxon>
        <taxon>Rubrobacteria</taxon>
        <taxon>Rubrobacterales</taxon>
        <taxon>Rubrobacteraceae</taxon>
        <taxon>environmental samples</taxon>
    </lineage>
</organism>
<dbReference type="AlphaFoldDB" id="A0A6J4QZ96"/>
<feature type="compositionally biased region" description="Basic and acidic residues" evidence="1">
    <location>
        <begin position="203"/>
        <end position="223"/>
    </location>
</feature>
<dbReference type="GO" id="GO:0051075">
    <property type="term" value="F:S-adenosylmethionine:tRNA ribosyltransferase-isomerase activity"/>
    <property type="evidence" value="ECO:0007669"/>
    <property type="project" value="UniProtKB-EC"/>
</dbReference>
<gene>
    <name evidence="2" type="ORF">AVDCRST_MAG02-1764</name>
</gene>